<dbReference type="InterPro" id="IPR004911">
    <property type="entry name" value="Interferon-induced_GILT"/>
</dbReference>
<dbReference type="GO" id="GO:0005576">
    <property type="term" value="C:extracellular region"/>
    <property type="evidence" value="ECO:0007669"/>
    <property type="project" value="UniProtKB-SubCell"/>
</dbReference>
<keyword evidence="3" id="KW-0964">Secreted</keyword>
<evidence type="ECO:0000256" key="3">
    <source>
        <dbReference type="ARBA" id="ARBA00022525"/>
    </source>
</evidence>
<evidence type="ECO:0000256" key="4">
    <source>
        <dbReference type="ARBA" id="ARBA00022729"/>
    </source>
</evidence>
<sequence>MKWWFVSLLSALLVFENHAKNLTVSVYYECLCPHSVDFFKDQLIPGYEVLKDKVKVDLIPFGKANITKEGDKYIFTCQHQEAECYGNKVHACALNLALGDYGIKFAMCAMASSNATDDKYLTKCAANNSISWDEIQKCMESGKGDQLLVDYGNRTHSLKPKLTGVPTVTFDNEYIETLNRISKNNLVDIVDFLLVDSQCKPKNAALGLHSTTLLFMFSLILVMKAL</sequence>
<evidence type="ECO:0000313" key="7">
    <source>
        <dbReference type="EMBL" id="JAT87554.1"/>
    </source>
</evidence>
<evidence type="ECO:0000256" key="6">
    <source>
        <dbReference type="SAM" id="SignalP"/>
    </source>
</evidence>
<dbReference type="Gene3D" id="3.40.30.10">
    <property type="entry name" value="Glutaredoxin"/>
    <property type="match status" value="1"/>
</dbReference>
<evidence type="ECO:0000256" key="2">
    <source>
        <dbReference type="ARBA" id="ARBA00005679"/>
    </source>
</evidence>
<protein>
    <submittedName>
        <fullName evidence="7">Uncharacterized protein</fullName>
    </submittedName>
</protein>
<comment type="subcellular location">
    <subcellularLocation>
        <location evidence="1">Secreted</location>
    </subcellularLocation>
</comment>
<accession>A0A1E1WKM3</accession>
<evidence type="ECO:0000256" key="1">
    <source>
        <dbReference type="ARBA" id="ARBA00004613"/>
    </source>
</evidence>
<feature type="signal peptide" evidence="6">
    <location>
        <begin position="1"/>
        <end position="19"/>
    </location>
</feature>
<dbReference type="PANTHER" id="PTHR13234">
    <property type="entry name" value="GAMMA-INTERFERON INDUCIBLE LYSOSOMAL THIOL REDUCTASE GILT"/>
    <property type="match status" value="1"/>
</dbReference>
<reference evidence="7" key="1">
    <citation type="submission" date="2015-09" db="EMBL/GenBank/DDBJ databases">
        <title>De novo assembly of Pectinophora gossypiella (Pink Bollworm) gut transcriptome.</title>
        <authorList>
            <person name="Tassone E.E."/>
        </authorList>
    </citation>
    <scope>NUCLEOTIDE SEQUENCE</scope>
</reference>
<dbReference type="SUPFAM" id="SSF52833">
    <property type="entry name" value="Thioredoxin-like"/>
    <property type="match status" value="1"/>
</dbReference>
<dbReference type="InterPro" id="IPR036249">
    <property type="entry name" value="Thioredoxin-like_sf"/>
</dbReference>
<keyword evidence="4 6" id="KW-0732">Signal</keyword>
<feature type="chain" id="PRO_5009115442" evidence="6">
    <location>
        <begin position="20"/>
        <end position="226"/>
    </location>
</feature>
<organism evidence="7">
    <name type="scientific">Pectinophora gossypiella</name>
    <name type="common">Cotton pink bollworm</name>
    <name type="synonym">Depressaria gossypiella</name>
    <dbReference type="NCBI Taxonomy" id="13191"/>
    <lineage>
        <taxon>Eukaryota</taxon>
        <taxon>Metazoa</taxon>
        <taxon>Ecdysozoa</taxon>
        <taxon>Arthropoda</taxon>
        <taxon>Hexapoda</taxon>
        <taxon>Insecta</taxon>
        <taxon>Pterygota</taxon>
        <taxon>Neoptera</taxon>
        <taxon>Endopterygota</taxon>
        <taxon>Lepidoptera</taxon>
        <taxon>Glossata</taxon>
        <taxon>Ditrysia</taxon>
        <taxon>Gelechioidea</taxon>
        <taxon>Gelechiidae</taxon>
        <taxon>Apatetrinae</taxon>
        <taxon>Pectinophora</taxon>
    </lineage>
</organism>
<dbReference type="Pfam" id="PF03227">
    <property type="entry name" value="GILT"/>
    <property type="match status" value="1"/>
</dbReference>
<keyword evidence="5" id="KW-0325">Glycoprotein</keyword>
<evidence type="ECO:0000256" key="5">
    <source>
        <dbReference type="ARBA" id="ARBA00023180"/>
    </source>
</evidence>
<comment type="similarity">
    <text evidence="2">Belongs to the GILT family.</text>
</comment>
<proteinExistence type="inferred from homology"/>
<dbReference type="OrthoDB" id="958254at2759"/>
<dbReference type="PANTHER" id="PTHR13234:SF8">
    <property type="entry name" value="GAMMA-INTERFERON-INDUCIBLE LYSOSOMAL THIOL REDUCTASE"/>
    <property type="match status" value="1"/>
</dbReference>
<name>A0A1E1WKM3_PECGO</name>
<dbReference type="AlphaFoldDB" id="A0A1E1WKM3"/>
<gene>
    <name evidence="7" type="ORF">g.19835</name>
</gene>
<dbReference type="GO" id="GO:0016671">
    <property type="term" value="F:oxidoreductase activity, acting on a sulfur group of donors, disulfide as acceptor"/>
    <property type="evidence" value="ECO:0007669"/>
    <property type="project" value="InterPro"/>
</dbReference>
<dbReference type="EMBL" id="GDQN01003500">
    <property type="protein sequence ID" value="JAT87554.1"/>
    <property type="molecule type" value="Transcribed_RNA"/>
</dbReference>